<gene>
    <name evidence="11" type="ORF">DQG23_12590</name>
</gene>
<protein>
    <recommendedName>
        <fullName evidence="13">DNA-binding response regulator</fullName>
    </recommendedName>
</protein>
<proteinExistence type="predicted"/>
<evidence type="ECO:0000259" key="9">
    <source>
        <dbReference type="PROSITE" id="PS01124"/>
    </source>
</evidence>
<evidence type="ECO:0000256" key="2">
    <source>
        <dbReference type="ARBA" id="ARBA00022490"/>
    </source>
</evidence>
<dbReference type="InterPro" id="IPR009057">
    <property type="entry name" value="Homeodomain-like_sf"/>
</dbReference>
<dbReference type="GO" id="GO:0000160">
    <property type="term" value="P:phosphorelay signal transduction system"/>
    <property type="evidence" value="ECO:0007669"/>
    <property type="project" value="UniProtKB-KW"/>
</dbReference>
<dbReference type="AlphaFoldDB" id="A0A329MQ97"/>
<dbReference type="SUPFAM" id="SSF46689">
    <property type="entry name" value="Homeodomain-like"/>
    <property type="match status" value="1"/>
</dbReference>
<keyword evidence="5" id="KW-0805">Transcription regulation</keyword>
<evidence type="ECO:0008006" key="13">
    <source>
        <dbReference type="Google" id="ProtNLM"/>
    </source>
</evidence>
<evidence type="ECO:0000256" key="3">
    <source>
        <dbReference type="ARBA" id="ARBA00022553"/>
    </source>
</evidence>
<reference evidence="11 12" key="1">
    <citation type="journal article" date="2009" name="Int. J. Syst. Evol. Microbiol.">
        <title>Paenibacillus contaminans sp. nov., isolated from a contaminated laboratory plate.</title>
        <authorList>
            <person name="Chou J.H."/>
            <person name="Lee J.H."/>
            <person name="Lin M.C."/>
            <person name="Chang P.S."/>
            <person name="Arun A.B."/>
            <person name="Young C.C."/>
            <person name="Chen W.M."/>
        </authorList>
    </citation>
    <scope>NUCLEOTIDE SEQUENCE [LARGE SCALE GENOMIC DNA]</scope>
    <source>
        <strain evidence="11 12">CKOBP-6</strain>
    </source>
</reference>
<dbReference type="SMART" id="SM00448">
    <property type="entry name" value="REC"/>
    <property type="match status" value="1"/>
</dbReference>
<evidence type="ECO:0000256" key="8">
    <source>
        <dbReference type="PROSITE-ProRule" id="PRU00169"/>
    </source>
</evidence>
<evidence type="ECO:0000256" key="4">
    <source>
        <dbReference type="ARBA" id="ARBA00023012"/>
    </source>
</evidence>
<dbReference type="InterPro" id="IPR051552">
    <property type="entry name" value="HptR"/>
</dbReference>
<keyword evidence="4" id="KW-0902">Two-component regulatory system</keyword>
<dbReference type="RefSeq" id="WP_113031203.1">
    <property type="nucleotide sequence ID" value="NZ_QMFB01000006.1"/>
</dbReference>
<dbReference type="OrthoDB" id="342399at2"/>
<evidence type="ECO:0000259" key="10">
    <source>
        <dbReference type="PROSITE" id="PS50110"/>
    </source>
</evidence>
<keyword evidence="6" id="KW-0238">DNA-binding</keyword>
<dbReference type="SUPFAM" id="SSF52172">
    <property type="entry name" value="CheY-like"/>
    <property type="match status" value="1"/>
</dbReference>
<evidence type="ECO:0000256" key="7">
    <source>
        <dbReference type="ARBA" id="ARBA00023163"/>
    </source>
</evidence>
<dbReference type="PRINTS" id="PR00032">
    <property type="entry name" value="HTHARAC"/>
</dbReference>
<dbReference type="GO" id="GO:0003700">
    <property type="term" value="F:DNA-binding transcription factor activity"/>
    <property type="evidence" value="ECO:0007669"/>
    <property type="project" value="InterPro"/>
</dbReference>
<dbReference type="InterPro" id="IPR020449">
    <property type="entry name" value="Tscrpt_reg_AraC-type_HTH"/>
</dbReference>
<dbReference type="Proteomes" id="UP000250369">
    <property type="component" value="Unassembled WGS sequence"/>
</dbReference>
<dbReference type="Gene3D" id="3.40.50.2300">
    <property type="match status" value="1"/>
</dbReference>
<dbReference type="SMART" id="SM00342">
    <property type="entry name" value="HTH_ARAC"/>
    <property type="match status" value="1"/>
</dbReference>
<dbReference type="PROSITE" id="PS00041">
    <property type="entry name" value="HTH_ARAC_FAMILY_1"/>
    <property type="match status" value="1"/>
</dbReference>
<dbReference type="InterPro" id="IPR018060">
    <property type="entry name" value="HTH_AraC"/>
</dbReference>
<dbReference type="Pfam" id="PF00072">
    <property type="entry name" value="Response_reg"/>
    <property type="match status" value="1"/>
</dbReference>
<dbReference type="CDD" id="cd17536">
    <property type="entry name" value="REC_YesN-like"/>
    <property type="match status" value="1"/>
</dbReference>
<evidence type="ECO:0000313" key="11">
    <source>
        <dbReference type="EMBL" id="RAV20923.1"/>
    </source>
</evidence>
<dbReference type="InterPro" id="IPR018062">
    <property type="entry name" value="HTH_AraC-typ_CS"/>
</dbReference>
<dbReference type="Gene3D" id="1.10.10.60">
    <property type="entry name" value="Homeodomain-like"/>
    <property type="match status" value="2"/>
</dbReference>
<dbReference type="InterPro" id="IPR011006">
    <property type="entry name" value="CheY-like_superfamily"/>
</dbReference>
<evidence type="ECO:0000256" key="6">
    <source>
        <dbReference type="ARBA" id="ARBA00023125"/>
    </source>
</evidence>
<dbReference type="PANTHER" id="PTHR42713:SF3">
    <property type="entry name" value="TRANSCRIPTIONAL REGULATORY PROTEIN HPTR"/>
    <property type="match status" value="1"/>
</dbReference>
<comment type="subcellular location">
    <subcellularLocation>
        <location evidence="1">Cytoplasm</location>
    </subcellularLocation>
</comment>
<feature type="modified residue" description="4-aspartylphosphate" evidence="8">
    <location>
        <position position="55"/>
    </location>
</feature>
<dbReference type="PROSITE" id="PS01124">
    <property type="entry name" value="HTH_ARAC_FAMILY_2"/>
    <property type="match status" value="1"/>
</dbReference>
<dbReference type="EMBL" id="QMFB01000006">
    <property type="protein sequence ID" value="RAV20923.1"/>
    <property type="molecule type" value="Genomic_DNA"/>
</dbReference>
<keyword evidence="12" id="KW-1185">Reference proteome</keyword>
<evidence type="ECO:0000256" key="1">
    <source>
        <dbReference type="ARBA" id="ARBA00004496"/>
    </source>
</evidence>
<keyword evidence="7" id="KW-0804">Transcription</keyword>
<accession>A0A329MQ97</accession>
<dbReference type="PROSITE" id="PS50110">
    <property type="entry name" value="RESPONSE_REGULATORY"/>
    <property type="match status" value="1"/>
</dbReference>
<keyword evidence="2" id="KW-0963">Cytoplasm</keyword>
<organism evidence="11 12">
    <name type="scientific">Paenibacillus contaminans</name>
    <dbReference type="NCBI Taxonomy" id="450362"/>
    <lineage>
        <taxon>Bacteria</taxon>
        <taxon>Bacillati</taxon>
        <taxon>Bacillota</taxon>
        <taxon>Bacilli</taxon>
        <taxon>Bacillales</taxon>
        <taxon>Paenibacillaceae</taxon>
        <taxon>Paenibacillus</taxon>
    </lineage>
</organism>
<dbReference type="InterPro" id="IPR001789">
    <property type="entry name" value="Sig_transdc_resp-reg_receiver"/>
</dbReference>
<dbReference type="GO" id="GO:0005737">
    <property type="term" value="C:cytoplasm"/>
    <property type="evidence" value="ECO:0007669"/>
    <property type="project" value="UniProtKB-SubCell"/>
</dbReference>
<feature type="domain" description="HTH araC/xylS-type" evidence="9">
    <location>
        <begin position="415"/>
        <end position="514"/>
    </location>
</feature>
<dbReference type="GO" id="GO:0043565">
    <property type="term" value="F:sequence-specific DNA binding"/>
    <property type="evidence" value="ECO:0007669"/>
    <property type="project" value="InterPro"/>
</dbReference>
<comment type="caution">
    <text evidence="11">The sequence shown here is derived from an EMBL/GenBank/DDBJ whole genome shotgun (WGS) entry which is preliminary data.</text>
</comment>
<evidence type="ECO:0000313" key="12">
    <source>
        <dbReference type="Proteomes" id="UP000250369"/>
    </source>
</evidence>
<name>A0A329MQ97_9BACL</name>
<dbReference type="PANTHER" id="PTHR42713">
    <property type="entry name" value="HISTIDINE KINASE-RELATED"/>
    <property type="match status" value="1"/>
</dbReference>
<dbReference type="Pfam" id="PF12833">
    <property type="entry name" value="HTH_18"/>
    <property type="match status" value="1"/>
</dbReference>
<feature type="domain" description="Response regulatory" evidence="10">
    <location>
        <begin position="3"/>
        <end position="120"/>
    </location>
</feature>
<keyword evidence="3 8" id="KW-0597">Phosphoprotein</keyword>
<evidence type="ECO:0000256" key="5">
    <source>
        <dbReference type="ARBA" id="ARBA00023015"/>
    </source>
</evidence>
<sequence length="515" mass="58406">MYTVMLVDDEAVLRSGMRTFIPWRELGFQVTAEAENGAKALERILQGDIDVVFVDIHMPRMSGIDLLEELAKREPDVIPVVLSGYDNFEYARAAVKYKAVEYLLKPVDMDELIPLMQSIRGQLDRRKREEAERLQFRCQLLESVLLKLAGGLTGLSEDSMESFIRHFAGYELRLAAIAGTGTDVGTDKKTASEQLSERLGDEMAVSTELSHYGLLLAAFQPGDSHPENNGFHLAEMERSLADKLDNRADAIAIGPLLTAKDWIGYAHSAVETGYLERRLFYASSKVIRLEASVPSCTRRRLEPDDKLGKAVTEGIRGNDLQLIRQTMSELYFMLQANPQYDPDSVRQIYKWLMCCAAEEAAVLGGRSFTEENPGSGLSERLPTLFLLHRDTLRRIEEIAGRLAAAAKDKKRRIVMEMKRYVNERLAEPIMLTELADKYSISQEYLSALFKKEEGVNFNVYLRDIRMKRAMELMEADCTFKIYELAQQVGYSDPRHFSKVFKESTGMTPKQYAESR</sequence>